<gene>
    <name evidence="1" type="ORF">ATF69_4281</name>
</gene>
<dbReference type="AlphaFoldDB" id="A0A561XAQ7"/>
<accession>A0A561XAQ7</accession>
<organism evidence="1 2">
    <name type="scientific">Acidovorax delafieldii</name>
    <name type="common">Pseudomonas delafieldii</name>
    <dbReference type="NCBI Taxonomy" id="47920"/>
    <lineage>
        <taxon>Bacteria</taxon>
        <taxon>Pseudomonadati</taxon>
        <taxon>Pseudomonadota</taxon>
        <taxon>Betaproteobacteria</taxon>
        <taxon>Burkholderiales</taxon>
        <taxon>Comamonadaceae</taxon>
        <taxon>Acidovorax</taxon>
    </lineage>
</organism>
<evidence type="ECO:0000313" key="1">
    <source>
        <dbReference type="EMBL" id="TWG33207.1"/>
    </source>
</evidence>
<dbReference type="EMBL" id="VJWE01000018">
    <property type="protein sequence ID" value="TWG33207.1"/>
    <property type="molecule type" value="Genomic_DNA"/>
</dbReference>
<sequence>MRLGMTGTRLVGLQSRVRGPRSAITAVTLGAALALAGCSGSKTERMMVKGCTDGGNSKKTCQCAVDKMGERYDLKNLDEFAESRGGIPLQTLQADFVKALVECVQKHGR</sequence>
<protein>
    <submittedName>
        <fullName evidence="1">Uncharacterized protein</fullName>
    </submittedName>
</protein>
<dbReference type="Proteomes" id="UP000321485">
    <property type="component" value="Unassembled WGS sequence"/>
</dbReference>
<comment type="caution">
    <text evidence="1">The sequence shown here is derived from an EMBL/GenBank/DDBJ whole genome shotgun (WGS) entry which is preliminary data.</text>
</comment>
<name>A0A561XAQ7_ACIDE</name>
<reference evidence="1 2" key="1">
    <citation type="journal article" date="2015" name="Stand. Genomic Sci.">
        <title>Genomic Encyclopedia of Bacterial and Archaeal Type Strains, Phase III: the genomes of soil and plant-associated and newly described type strains.</title>
        <authorList>
            <person name="Whitman W.B."/>
            <person name="Woyke T."/>
            <person name="Klenk H.P."/>
            <person name="Zhou Y."/>
            <person name="Lilburn T.G."/>
            <person name="Beck B.J."/>
            <person name="De Vos P."/>
            <person name="Vandamme P."/>
            <person name="Eisen J.A."/>
            <person name="Garrity G."/>
            <person name="Hugenholtz P."/>
            <person name="Kyrpides N.C."/>
        </authorList>
    </citation>
    <scope>NUCLEOTIDE SEQUENCE [LARGE SCALE GENOMIC DNA]</scope>
    <source>
        <strain evidence="1 2">DSM 64</strain>
    </source>
</reference>
<evidence type="ECO:0000313" key="2">
    <source>
        <dbReference type="Proteomes" id="UP000321485"/>
    </source>
</evidence>
<proteinExistence type="predicted"/>